<evidence type="ECO:0000313" key="7">
    <source>
        <dbReference type="Proteomes" id="UP001163046"/>
    </source>
</evidence>
<feature type="disulfide bond" evidence="4">
    <location>
        <begin position="151"/>
        <end position="205"/>
    </location>
</feature>
<dbReference type="PROSITE" id="PS01185">
    <property type="entry name" value="CTCK_1"/>
    <property type="match status" value="1"/>
</dbReference>
<gene>
    <name evidence="6" type="ORF">OS493_020650</name>
</gene>
<feature type="disulfide bond" evidence="4">
    <location>
        <begin position="155"/>
        <end position="207"/>
    </location>
</feature>
<evidence type="ECO:0000256" key="2">
    <source>
        <dbReference type="ARBA" id="ARBA00022525"/>
    </source>
</evidence>
<dbReference type="PROSITE" id="PS01225">
    <property type="entry name" value="CTCK_2"/>
    <property type="match status" value="1"/>
</dbReference>
<protein>
    <recommendedName>
        <fullName evidence="5">CTCK domain-containing protein</fullName>
    </recommendedName>
</protein>
<evidence type="ECO:0000313" key="6">
    <source>
        <dbReference type="EMBL" id="KAJ7372215.1"/>
    </source>
</evidence>
<dbReference type="Gene3D" id="2.10.90.10">
    <property type="entry name" value="Cystine-knot cytokines"/>
    <property type="match status" value="1"/>
</dbReference>
<feature type="disulfide bond" evidence="4">
    <location>
        <begin position="140"/>
        <end position="189"/>
    </location>
</feature>
<feature type="disulfide bond" evidence="4">
    <location>
        <begin position="125"/>
        <end position="175"/>
    </location>
</feature>
<dbReference type="AlphaFoldDB" id="A0A9W9YZD8"/>
<dbReference type="EMBL" id="MU826838">
    <property type="protein sequence ID" value="KAJ7372215.1"/>
    <property type="molecule type" value="Genomic_DNA"/>
</dbReference>
<accession>A0A9W9YZD8</accession>
<evidence type="ECO:0000256" key="4">
    <source>
        <dbReference type="PROSITE-ProRule" id="PRU00039"/>
    </source>
</evidence>
<keyword evidence="2" id="KW-0964">Secreted</keyword>
<comment type="subcellular location">
    <subcellularLocation>
        <location evidence="1">Secreted</location>
    </subcellularLocation>
</comment>
<reference evidence="6" key="1">
    <citation type="submission" date="2023-01" db="EMBL/GenBank/DDBJ databases">
        <title>Genome assembly of the deep-sea coral Lophelia pertusa.</title>
        <authorList>
            <person name="Herrera S."/>
            <person name="Cordes E."/>
        </authorList>
    </citation>
    <scope>NUCLEOTIDE SEQUENCE</scope>
    <source>
        <strain evidence="6">USNM1676648</strain>
        <tissue evidence="6">Polyp</tissue>
    </source>
</reference>
<feature type="domain" description="CTCK" evidence="5">
    <location>
        <begin position="125"/>
        <end position="211"/>
    </location>
</feature>
<dbReference type="Proteomes" id="UP001163046">
    <property type="component" value="Unassembled WGS sequence"/>
</dbReference>
<dbReference type="InterPro" id="IPR029034">
    <property type="entry name" value="Cystine-knot_cytokine"/>
</dbReference>
<keyword evidence="3 4" id="KW-1015">Disulfide bond</keyword>
<evidence type="ECO:0000256" key="1">
    <source>
        <dbReference type="ARBA" id="ARBA00004613"/>
    </source>
</evidence>
<evidence type="ECO:0000259" key="5">
    <source>
        <dbReference type="PROSITE" id="PS01225"/>
    </source>
</evidence>
<keyword evidence="7" id="KW-1185">Reference proteome</keyword>
<dbReference type="OrthoDB" id="10071893at2759"/>
<name>A0A9W9YZD8_9CNID</name>
<dbReference type="InterPro" id="IPR006207">
    <property type="entry name" value="Cys_knot_C"/>
</dbReference>
<dbReference type="SMART" id="SM00041">
    <property type="entry name" value="CT"/>
    <property type="match status" value="1"/>
</dbReference>
<comment type="caution">
    <text evidence="6">The sequence shown here is derived from an EMBL/GenBank/DDBJ whole genome shotgun (WGS) entry which is preliminary data.</text>
</comment>
<evidence type="ECO:0000256" key="3">
    <source>
        <dbReference type="ARBA" id="ARBA00023157"/>
    </source>
</evidence>
<proteinExistence type="predicted"/>
<organism evidence="6 7">
    <name type="scientific">Desmophyllum pertusum</name>
    <dbReference type="NCBI Taxonomy" id="174260"/>
    <lineage>
        <taxon>Eukaryota</taxon>
        <taxon>Metazoa</taxon>
        <taxon>Cnidaria</taxon>
        <taxon>Anthozoa</taxon>
        <taxon>Hexacorallia</taxon>
        <taxon>Scleractinia</taxon>
        <taxon>Caryophylliina</taxon>
        <taxon>Caryophylliidae</taxon>
        <taxon>Desmophyllum</taxon>
    </lineage>
</organism>
<dbReference type="GO" id="GO:0005576">
    <property type="term" value="C:extracellular region"/>
    <property type="evidence" value="ECO:0007669"/>
    <property type="project" value="UniProtKB-SubCell"/>
</dbReference>
<dbReference type="InterPro" id="IPR006208">
    <property type="entry name" value="Glyco_hormone_CN"/>
</dbReference>
<sequence length="240" mass="25933">MCLGDSVVCTQTCNIKTCPQDEELVDEPGKCCFCRKKSTSSTTPATTGRVSTTTKFQTTSSVSTLTKIVTPKTTAFTAKHTTTAPETSTRFAQITSQPVTTSQNVSTHVSTASEKPTTEVQIERCNIHTENKSFTDEFGCVNTQPIHQTSCQGFCNSRAITNVTSPWVHVECFCCKPKNLSGASVSMTCPDGGVKVLKYVIITECSCESCESNAYEAKLRTVVGTMFGNTTNVRDANILN</sequence>
<dbReference type="Pfam" id="PF00007">
    <property type="entry name" value="Cys_knot"/>
    <property type="match status" value="1"/>
</dbReference>